<evidence type="ECO:0000256" key="1">
    <source>
        <dbReference type="SAM" id="MobiDB-lite"/>
    </source>
</evidence>
<dbReference type="GO" id="GO:0071897">
    <property type="term" value="P:DNA biosynthetic process"/>
    <property type="evidence" value="ECO:0007669"/>
    <property type="project" value="UniProtKB-ARBA"/>
</dbReference>
<sequence>MVCISDAPPSQWMICKRISSWAFRGRDRPDERMHPHRKGAAADHPFLPADPWQGSPPGKEQQQTIHFCRPTPSKAAPTPPLDCSTIPMGNGDWTDDQRREFLRALQVFPELFEEGGAVAKLDEKSKPLTALTTPDGAAYEFQVMPFGLKGAPTTFQKLMV</sequence>
<comment type="caution">
    <text evidence="2">The sequence shown here is derived from an EMBL/GenBank/DDBJ whole genome shotgun (WGS) entry which is preliminary data.</text>
</comment>
<dbReference type="Gene3D" id="3.10.10.10">
    <property type="entry name" value="HIV Type 1 Reverse Transcriptase, subunit A, domain 1"/>
    <property type="match status" value="1"/>
</dbReference>
<dbReference type="AlphaFoldDB" id="A0AAW1KLH5"/>
<reference evidence="2 3" key="1">
    <citation type="journal article" date="2024" name="BMC Genomics">
        <title>De novo assembly and annotation of Popillia japonica's genome with initial clues to its potential as an invasive pest.</title>
        <authorList>
            <person name="Cucini C."/>
            <person name="Boschi S."/>
            <person name="Funari R."/>
            <person name="Cardaioli E."/>
            <person name="Iannotti N."/>
            <person name="Marturano G."/>
            <person name="Paoli F."/>
            <person name="Bruttini M."/>
            <person name="Carapelli A."/>
            <person name="Frati F."/>
            <person name="Nardi F."/>
        </authorList>
    </citation>
    <scope>NUCLEOTIDE SEQUENCE [LARGE SCALE GENOMIC DNA]</scope>
    <source>
        <strain evidence="2">DMR45628</strain>
    </source>
</reference>
<evidence type="ECO:0000313" key="3">
    <source>
        <dbReference type="Proteomes" id="UP001458880"/>
    </source>
</evidence>
<keyword evidence="3" id="KW-1185">Reference proteome</keyword>
<evidence type="ECO:0000313" key="2">
    <source>
        <dbReference type="EMBL" id="KAK9720145.1"/>
    </source>
</evidence>
<feature type="region of interest" description="Disordered" evidence="1">
    <location>
        <begin position="28"/>
        <end position="94"/>
    </location>
</feature>
<proteinExistence type="predicted"/>
<dbReference type="EMBL" id="JASPKY010000213">
    <property type="protein sequence ID" value="KAK9720145.1"/>
    <property type="molecule type" value="Genomic_DNA"/>
</dbReference>
<name>A0AAW1KLH5_POPJA</name>
<evidence type="ECO:0008006" key="4">
    <source>
        <dbReference type="Google" id="ProtNLM"/>
    </source>
</evidence>
<dbReference type="SUPFAM" id="SSF56672">
    <property type="entry name" value="DNA/RNA polymerases"/>
    <property type="match status" value="1"/>
</dbReference>
<dbReference type="InterPro" id="IPR043502">
    <property type="entry name" value="DNA/RNA_pol_sf"/>
</dbReference>
<protein>
    <recommendedName>
        <fullName evidence="4">Reverse transcriptase/retrotransposon-derived protein RNase H-like domain-containing protein</fullName>
    </recommendedName>
</protein>
<organism evidence="2 3">
    <name type="scientific">Popillia japonica</name>
    <name type="common">Japanese beetle</name>
    <dbReference type="NCBI Taxonomy" id="7064"/>
    <lineage>
        <taxon>Eukaryota</taxon>
        <taxon>Metazoa</taxon>
        <taxon>Ecdysozoa</taxon>
        <taxon>Arthropoda</taxon>
        <taxon>Hexapoda</taxon>
        <taxon>Insecta</taxon>
        <taxon>Pterygota</taxon>
        <taxon>Neoptera</taxon>
        <taxon>Endopterygota</taxon>
        <taxon>Coleoptera</taxon>
        <taxon>Polyphaga</taxon>
        <taxon>Scarabaeiformia</taxon>
        <taxon>Scarabaeidae</taxon>
        <taxon>Rutelinae</taxon>
        <taxon>Popillia</taxon>
    </lineage>
</organism>
<dbReference type="Proteomes" id="UP001458880">
    <property type="component" value="Unassembled WGS sequence"/>
</dbReference>
<accession>A0AAW1KLH5</accession>
<gene>
    <name evidence="2" type="ORF">QE152_g22249</name>
</gene>